<dbReference type="AlphaFoldDB" id="C9LAX0"/>
<comment type="caution">
    <text evidence="1">The sequence shown here is derived from an EMBL/GenBank/DDBJ whole genome shotgun (WGS) entry which is preliminary data.</text>
</comment>
<dbReference type="HOGENOM" id="CLU_2697217_0_0_9"/>
<proteinExistence type="predicted"/>
<sequence length="73" mass="8355">MASNCSCCCKRSWIRNDLSTLFNCSSVYLTAITKPHFPECYYSGTNGFWLFLNSVTFVILTVDNSHEYLKIKA</sequence>
<gene>
    <name evidence="1" type="ORF">BLAHAN_06574</name>
</gene>
<evidence type="ECO:0000313" key="1">
    <source>
        <dbReference type="EMBL" id="EEX20747.1"/>
    </source>
</evidence>
<evidence type="ECO:0000313" key="2">
    <source>
        <dbReference type="Proteomes" id="UP000003755"/>
    </source>
</evidence>
<protein>
    <submittedName>
        <fullName evidence="1">Uncharacterized protein</fullName>
    </submittedName>
</protein>
<dbReference type="EMBL" id="ABYU02000040">
    <property type="protein sequence ID" value="EEX20747.1"/>
    <property type="molecule type" value="Genomic_DNA"/>
</dbReference>
<name>C9LAX0_BLAHA</name>
<reference evidence="1" key="1">
    <citation type="submission" date="2009-09" db="EMBL/GenBank/DDBJ databases">
        <authorList>
            <person name="Weinstock G."/>
            <person name="Sodergren E."/>
            <person name="Clifton S."/>
            <person name="Fulton L."/>
            <person name="Fulton B."/>
            <person name="Courtney L."/>
            <person name="Fronick C."/>
            <person name="Harrison M."/>
            <person name="Strong C."/>
            <person name="Farmer C."/>
            <person name="Delahaunty K."/>
            <person name="Markovic C."/>
            <person name="Hall O."/>
            <person name="Minx P."/>
            <person name="Tomlinson C."/>
            <person name="Mitreva M."/>
            <person name="Nelson J."/>
            <person name="Hou S."/>
            <person name="Wollam A."/>
            <person name="Pepin K.H."/>
            <person name="Johnson M."/>
            <person name="Bhonagiri V."/>
            <person name="Nash W.E."/>
            <person name="Warren W."/>
            <person name="Chinwalla A."/>
            <person name="Mardis E.R."/>
            <person name="Wilson R.K."/>
        </authorList>
    </citation>
    <scope>NUCLEOTIDE SEQUENCE [LARGE SCALE GENOMIC DNA]</scope>
    <source>
        <strain evidence="1">DSM 20583</strain>
    </source>
</reference>
<keyword evidence="2" id="KW-1185">Reference proteome</keyword>
<dbReference type="Proteomes" id="UP000003755">
    <property type="component" value="Unassembled WGS sequence"/>
</dbReference>
<accession>C9LAX0</accession>
<organism evidence="1 2">
    <name type="scientific">Blautia hansenii DSM 20583</name>
    <dbReference type="NCBI Taxonomy" id="537007"/>
    <lineage>
        <taxon>Bacteria</taxon>
        <taxon>Bacillati</taxon>
        <taxon>Bacillota</taxon>
        <taxon>Clostridia</taxon>
        <taxon>Lachnospirales</taxon>
        <taxon>Lachnospiraceae</taxon>
        <taxon>Blautia</taxon>
    </lineage>
</organism>